<name>A0A371I9D6_MUCPR</name>
<feature type="non-terminal residue" evidence="1">
    <location>
        <position position="1"/>
    </location>
</feature>
<reference evidence="1" key="1">
    <citation type="submission" date="2018-05" db="EMBL/GenBank/DDBJ databases">
        <title>Draft genome of Mucuna pruriens seed.</title>
        <authorList>
            <person name="Nnadi N.E."/>
            <person name="Vos R."/>
            <person name="Hasami M.H."/>
            <person name="Devisetty U.K."/>
            <person name="Aguiy J.C."/>
        </authorList>
    </citation>
    <scope>NUCLEOTIDE SEQUENCE [LARGE SCALE GENOMIC DNA]</scope>
    <source>
        <strain evidence="1">JCA_2017</strain>
    </source>
</reference>
<evidence type="ECO:0000313" key="1">
    <source>
        <dbReference type="EMBL" id="RDY11574.1"/>
    </source>
</evidence>
<dbReference type="Proteomes" id="UP000257109">
    <property type="component" value="Unassembled WGS sequence"/>
</dbReference>
<comment type="caution">
    <text evidence="1">The sequence shown here is derived from an EMBL/GenBank/DDBJ whole genome shotgun (WGS) entry which is preliminary data.</text>
</comment>
<dbReference type="AlphaFoldDB" id="A0A371I9D6"/>
<gene>
    <name evidence="1" type="ORF">CR513_03742</name>
</gene>
<protein>
    <submittedName>
        <fullName evidence="1">Uncharacterized protein</fullName>
    </submittedName>
</protein>
<organism evidence="1 2">
    <name type="scientific">Mucuna pruriens</name>
    <name type="common">Velvet bean</name>
    <name type="synonym">Dolichos pruriens</name>
    <dbReference type="NCBI Taxonomy" id="157652"/>
    <lineage>
        <taxon>Eukaryota</taxon>
        <taxon>Viridiplantae</taxon>
        <taxon>Streptophyta</taxon>
        <taxon>Embryophyta</taxon>
        <taxon>Tracheophyta</taxon>
        <taxon>Spermatophyta</taxon>
        <taxon>Magnoliopsida</taxon>
        <taxon>eudicotyledons</taxon>
        <taxon>Gunneridae</taxon>
        <taxon>Pentapetalae</taxon>
        <taxon>rosids</taxon>
        <taxon>fabids</taxon>
        <taxon>Fabales</taxon>
        <taxon>Fabaceae</taxon>
        <taxon>Papilionoideae</taxon>
        <taxon>50 kb inversion clade</taxon>
        <taxon>NPAAA clade</taxon>
        <taxon>indigoferoid/millettioid clade</taxon>
        <taxon>Phaseoleae</taxon>
        <taxon>Mucuna</taxon>
    </lineage>
</organism>
<proteinExistence type="predicted"/>
<keyword evidence="2" id="KW-1185">Reference proteome</keyword>
<evidence type="ECO:0000313" key="2">
    <source>
        <dbReference type="Proteomes" id="UP000257109"/>
    </source>
</evidence>
<sequence length="73" mass="8115">MLLNSSPSLDALLVATLPNRAAYRTNPKEAKEIQKQVVNKRRSLVLHIKREVGRRQNKLDVVIPAKAGCVPAE</sequence>
<accession>A0A371I9D6</accession>
<dbReference type="EMBL" id="QJKJ01000617">
    <property type="protein sequence ID" value="RDY11574.1"/>
    <property type="molecule type" value="Genomic_DNA"/>
</dbReference>